<feature type="compositionally biased region" description="Low complexity" evidence="1">
    <location>
        <begin position="653"/>
        <end position="666"/>
    </location>
</feature>
<reference evidence="2" key="1">
    <citation type="submission" date="2022-08" db="UniProtKB">
        <authorList>
            <consortium name="EnsemblMetazoa"/>
        </authorList>
    </citation>
    <scope>IDENTIFICATION</scope>
</reference>
<accession>A0A8W7PDU9</accession>
<dbReference type="Proteomes" id="UP000075882">
    <property type="component" value="Unassembled WGS sequence"/>
</dbReference>
<feature type="compositionally biased region" description="Low complexity" evidence="1">
    <location>
        <begin position="626"/>
        <end position="642"/>
    </location>
</feature>
<sequence length="666" mass="72916">MVVVVASNTSRPVTEARSPRKESGTTLLAMLVFHQHVREEVVQLEADLLVDERVQPVRVVALLAVPEKRYPVLVRRFLPVLQHRVLAVRWAEATDFDLLVLQPPVQIVILAAPAAEHVRHAVDVEVHARFDRYRPAEQAPVRQIVPELVQARAHVARFARARVQMAQIHRHQVDVVQHQTRVVESDRNHCANVEQLRPIERFRVVLLDDEDAVVNALPPQIVVHVDEELVELPFALPVRHDDGRAEARQAILRIVLPAQPHIVVDDVLGVRGPVEGQVLLDDFTVVAPQPVTHQRDVFRRLAYQLIVDVFALDVLVQAGEAARPQEVHHQQQVAHNFLPSCLPCACHATAAPRGRYSSSPSPAKKSFALVRCDDGRLCLSIRLSGLLLYLMPSKSSKYFTFQKRTSLSCELDAISSPLPLMSSVSTAIECCPTMPSTRPGTMCIARRMPSSPAMTAICSVIGTMRLALADGPTGSSWADSQKRLNLPVSASITTIDRSRPVEMSDFPSGTNSTQRMAFVCSSCVAASTFASFAYRYISTSPTDVPTASMSSHGWNDRSTTKSSVWMSGGFERGFLISEMIAFITSSSSMSSSLESDIWLSSSTSYVSSLSLLSSAFGMSNDSAGADTSSPSDRYSTSPSSSSGRTAKMYGARSISSSSSLSSESRK</sequence>
<feature type="region of interest" description="Disordered" evidence="1">
    <location>
        <begin position="1"/>
        <end position="21"/>
    </location>
</feature>
<feature type="compositionally biased region" description="Polar residues" evidence="1">
    <location>
        <begin position="1"/>
        <end position="12"/>
    </location>
</feature>
<feature type="region of interest" description="Disordered" evidence="1">
    <location>
        <begin position="621"/>
        <end position="666"/>
    </location>
</feature>
<name>A0A8W7PDU9_ANOCL</name>
<proteinExistence type="predicted"/>
<evidence type="ECO:0000256" key="1">
    <source>
        <dbReference type="SAM" id="MobiDB-lite"/>
    </source>
</evidence>
<organism evidence="2">
    <name type="scientific">Anopheles coluzzii</name>
    <name type="common">African malaria mosquito</name>
    <dbReference type="NCBI Taxonomy" id="1518534"/>
    <lineage>
        <taxon>Eukaryota</taxon>
        <taxon>Metazoa</taxon>
        <taxon>Ecdysozoa</taxon>
        <taxon>Arthropoda</taxon>
        <taxon>Hexapoda</taxon>
        <taxon>Insecta</taxon>
        <taxon>Pterygota</taxon>
        <taxon>Neoptera</taxon>
        <taxon>Endopterygota</taxon>
        <taxon>Diptera</taxon>
        <taxon>Nematocera</taxon>
        <taxon>Culicoidea</taxon>
        <taxon>Culicidae</taxon>
        <taxon>Anophelinae</taxon>
        <taxon>Anopheles</taxon>
    </lineage>
</organism>
<dbReference type="EnsemblMetazoa" id="ACOM030214-RA">
    <property type="protein sequence ID" value="ACOM030214-PA.1"/>
    <property type="gene ID" value="ACOM030214"/>
</dbReference>
<evidence type="ECO:0000313" key="2">
    <source>
        <dbReference type="EnsemblMetazoa" id="ACOM030214-PA.1"/>
    </source>
</evidence>
<dbReference type="AlphaFoldDB" id="A0A8W7PDU9"/>
<protein>
    <submittedName>
        <fullName evidence="2">Uncharacterized protein</fullName>
    </submittedName>
</protein>